<evidence type="ECO:0000313" key="1">
    <source>
        <dbReference type="EMBL" id="SDT85030.1"/>
    </source>
</evidence>
<name>A0A0S3AIL2_9PROT</name>
<dbReference type="Proteomes" id="UP000182882">
    <property type="component" value="Unassembled WGS sequence"/>
</dbReference>
<gene>
    <name evidence="1" type="ORF">SAMN05216406_10337</name>
</gene>
<keyword evidence="2" id="KW-1185">Reference proteome</keyword>
<evidence type="ECO:0000313" key="2">
    <source>
        <dbReference type="Proteomes" id="UP000182882"/>
    </source>
</evidence>
<sequence length="153" mass="17777">MKVSEILTASSVLELRSFGSYFDIKKILEKEIGNKLGVNGWESLFFKIHSLKKIVSLNYKLLVSVCERNSFTESKKEISNILKLKIKARDRQELKHKASLIITTFSSGFFDPYEHYERTKLKKFKNSSKLEGIEIEYPDESTSLESVLAKYRR</sequence>
<protein>
    <submittedName>
        <fullName evidence="1">Uncharacterized protein</fullName>
    </submittedName>
</protein>
<reference evidence="2" key="1">
    <citation type="submission" date="2016-10" db="EMBL/GenBank/DDBJ databases">
        <authorList>
            <person name="Varghese N."/>
            <person name="Submissions S."/>
        </authorList>
    </citation>
    <scope>NUCLEOTIDE SEQUENCE [LARGE SCALE GENOMIC DNA]</scope>
    <source>
        <strain evidence="2">Nm10</strain>
    </source>
</reference>
<dbReference type="RefSeq" id="WP_062558693.1">
    <property type="nucleotide sequence ID" value="NZ_CP013341.1"/>
</dbReference>
<dbReference type="EMBL" id="FNLN01000003">
    <property type="protein sequence ID" value="SDT85030.1"/>
    <property type="molecule type" value="Genomic_DNA"/>
</dbReference>
<dbReference type="KEGG" id="nur:ATY38_07085"/>
<accession>A0A0S3AIL2</accession>
<proteinExistence type="predicted"/>
<dbReference type="AlphaFoldDB" id="A0A0S3AIL2"/>
<organism evidence="1 2">
    <name type="scientific">Nitrosomonas ureae</name>
    <dbReference type="NCBI Taxonomy" id="44577"/>
    <lineage>
        <taxon>Bacteria</taxon>
        <taxon>Pseudomonadati</taxon>
        <taxon>Pseudomonadota</taxon>
        <taxon>Betaproteobacteria</taxon>
        <taxon>Nitrosomonadales</taxon>
        <taxon>Nitrosomonadaceae</taxon>
        <taxon>Nitrosomonas</taxon>
    </lineage>
</organism>